<evidence type="ECO:0000313" key="1">
    <source>
        <dbReference type="EMBL" id="OAD18658.1"/>
    </source>
</evidence>
<protein>
    <submittedName>
        <fullName evidence="1">Uncharacterized protein</fullName>
    </submittedName>
</protein>
<dbReference type="AlphaFoldDB" id="A0A176RSE8"/>
<evidence type="ECO:0000313" key="2">
    <source>
        <dbReference type="Proteomes" id="UP000076962"/>
    </source>
</evidence>
<gene>
    <name evidence="1" type="ORF">THIOM_005740</name>
</gene>
<proteinExistence type="predicted"/>
<accession>A0A176RSE8</accession>
<name>A0A176RSE8_9GAMM</name>
<keyword evidence="2" id="KW-1185">Reference proteome</keyword>
<dbReference type="EMBL" id="LUTY01003145">
    <property type="protein sequence ID" value="OAD18658.1"/>
    <property type="molecule type" value="Genomic_DNA"/>
</dbReference>
<organism evidence="1 2">
    <name type="scientific">Candidatus Thiomargarita nelsonii</name>
    <dbReference type="NCBI Taxonomy" id="1003181"/>
    <lineage>
        <taxon>Bacteria</taxon>
        <taxon>Pseudomonadati</taxon>
        <taxon>Pseudomonadota</taxon>
        <taxon>Gammaproteobacteria</taxon>
        <taxon>Thiotrichales</taxon>
        <taxon>Thiotrichaceae</taxon>
        <taxon>Thiomargarita</taxon>
    </lineage>
</organism>
<dbReference type="Proteomes" id="UP000076962">
    <property type="component" value="Unassembled WGS sequence"/>
</dbReference>
<reference evidence="1 2" key="1">
    <citation type="submission" date="2016-05" db="EMBL/GenBank/DDBJ databases">
        <title>Single-cell genome of chain-forming Candidatus Thiomargarita nelsonii and comparison to other large sulfur-oxidizing bacteria.</title>
        <authorList>
            <person name="Winkel M."/>
            <person name="Salman V."/>
            <person name="Woyke T."/>
            <person name="Schulz-Vogt H."/>
            <person name="Richter M."/>
            <person name="Flood B."/>
            <person name="Bailey J."/>
            <person name="Amann R."/>
            <person name="Mussmann M."/>
        </authorList>
    </citation>
    <scope>NUCLEOTIDE SEQUENCE [LARGE SCALE GENOMIC DNA]</scope>
    <source>
        <strain evidence="1 2">THI036</strain>
    </source>
</reference>
<comment type="caution">
    <text evidence="1">The sequence shown here is derived from an EMBL/GenBank/DDBJ whole genome shotgun (WGS) entry which is preliminary data.</text>
</comment>
<sequence>MKILSVTKSISPSELRMNSTIYISSSPNQSPNYCPCVIVTNKCLRWRICMPLLWIASPNSVIMP</sequence>